<dbReference type="RefSeq" id="WP_214158115.1">
    <property type="nucleotide sequence ID" value="NZ_JAHBAY010000010.1"/>
</dbReference>
<sequence length="99" mass="11006">MNKEQIVELLTASDNQAAKQLAAAEDDVDGLKYVSSIDGYEGRWHRAVTIIFSDPADQLWGFTFKYGLTENQDDDWSGVEGSVKAMRAEQVTVTQYVTA</sequence>
<proteinExistence type="predicted"/>
<evidence type="ECO:0000313" key="1">
    <source>
        <dbReference type="EMBL" id="MBT0771744.1"/>
    </source>
</evidence>
<gene>
    <name evidence="1" type="ORF">KIH74_22580</name>
</gene>
<keyword evidence="2" id="KW-1185">Reference proteome</keyword>
<organism evidence="1 2">
    <name type="scientific">Kineosporia corallincola</name>
    <dbReference type="NCBI Taxonomy" id="2835133"/>
    <lineage>
        <taxon>Bacteria</taxon>
        <taxon>Bacillati</taxon>
        <taxon>Actinomycetota</taxon>
        <taxon>Actinomycetes</taxon>
        <taxon>Kineosporiales</taxon>
        <taxon>Kineosporiaceae</taxon>
        <taxon>Kineosporia</taxon>
    </lineage>
</organism>
<dbReference type="Proteomes" id="UP001197247">
    <property type="component" value="Unassembled WGS sequence"/>
</dbReference>
<reference evidence="1 2" key="1">
    <citation type="submission" date="2021-05" db="EMBL/GenBank/DDBJ databases">
        <title>Kineosporia and Streptomyces sp. nov. two new marine actinobacteria isolated from Coral.</title>
        <authorList>
            <person name="Buangrab K."/>
            <person name="Sutthacheep M."/>
            <person name="Yeemin T."/>
            <person name="Harunari E."/>
            <person name="Igarashi Y."/>
            <person name="Kanchanasin P."/>
            <person name="Tanasupawat S."/>
            <person name="Phongsopitanun W."/>
        </authorList>
    </citation>
    <scope>NUCLEOTIDE SEQUENCE [LARGE SCALE GENOMIC DNA]</scope>
    <source>
        <strain evidence="1 2">J2-2</strain>
    </source>
</reference>
<accession>A0ABS5TQ63</accession>
<protein>
    <submittedName>
        <fullName evidence="1">Uncharacterized protein</fullName>
    </submittedName>
</protein>
<name>A0ABS5TQ63_9ACTN</name>
<evidence type="ECO:0000313" key="2">
    <source>
        <dbReference type="Proteomes" id="UP001197247"/>
    </source>
</evidence>
<comment type="caution">
    <text evidence="1">The sequence shown here is derived from an EMBL/GenBank/DDBJ whole genome shotgun (WGS) entry which is preliminary data.</text>
</comment>
<dbReference type="EMBL" id="JAHBAY010000010">
    <property type="protein sequence ID" value="MBT0771744.1"/>
    <property type="molecule type" value="Genomic_DNA"/>
</dbReference>